<organism evidence="2 3">
    <name type="scientific">Rotaria magnacalcarata</name>
    <dbReference type="NCBI Taxonomy" id="392030"/>
    <lineage>
        <taxon>Eukaryota</taxon>
        <taxon>Metazoa</taxon>
        <taxon>Spiralia</taxon>
        <taxon>Gnathifera</taxon>
        <taxon>Rotifera</taxon>
        <taxon>Eurotatoria</taxon>
        <taxon>Bdelloidea</taxon>
        <taxon>Philodinida</taxon>
        <taxon>Philodinidae</taxon>
        <taxon>Rotaria</taxon>
    </lineage>
</organism>
<sequence>MTEVEDTTQISKPLSFLANDATATTTDH</sequence>
<evidence type="ECO:0000256" key="1">
    <source>
        <dbReference type="SAM" id="MobiDB-lite"/>
    </source>
</evidence>
<dbReference type="AlphaFoldDB" id="A0A8S2WKQ9"/>
<dbReference type="Proteomes" id="UP000676336">
    <property type="component" value="Unassembled WGS sequence"/>
</dbReference>
<proteinExistence type="predicted"/>
<feature type="region of interest" description="Disordered" evidence="1">
    <location>
        <begin position="1"/>
        <end position="28"/>
    </location>
</feature>
<comment type="caution">
    <text evidence="2">The sequence shown here is derived from an EMBL/GenBank/DDBJ whole genome shotgun (WGS) entry which is preliminary data.</text>
</comment>
<accession>A0A8S2WKQ9</accession>
<protein>
    <submittedName>
        <fullName evidence="2">Uncharacterized protein</fullName>
    </submittedName>
</protein>
<dbReference type="EMBL" id="CAJOBI010067624">
    <property type="protein sequence ID" value="CAF4443288.1"/>
    <property type="molecule type" value="Genomic_DNA"/>
</dbReference>
<evidence type="ECO:0000313" key="3">
    <source>
        <dbReference type="Proteomes" id="UP000676336"/>
    </source>
</evidence>
<reference evidence="2" key="1">
    <citation type="submission" date="2021-02" db="EMBL/GenBank/DDBJ databases">
        <authorList>
            <person name="Nowell W R."/>
        </authorList>
    </citation>
    <scope>NUCLEOTIDE SEQUENCE</scope>
</reference>
<feature type="non-terminal residue" evidence="2">
    <location>
        <position position="28"/>
    </location>
</feature>
<name>A0A8S2WKQ9_9BILA</name>
<evidence type="ECO:0000313" key="2">
    <source>
        <dbReference type="EMBL" id="CAF4443288.1"/>
    </source>
</evidence>
<gene>
    <name evidence="2" type="ORF">SMN809_LOCUS32372</name>
</gene>